<evidence type="ECO:0000313" key="1">
    <source>
        <dbReference type="EMBL" id="MBJ8338097.1"/>
    </source>
</evidence>
<gene>
    <name evidence="1" type="ORF">JGU71_04290</name>
</gene>
<dbReference type="RefSeq" id="WP_199702590.1">
    <property type="nucleotide sequence ID" value="NZ_JAEMNV010000001.1"/>
</dbReference>
<proteinExistence type="predicted"/>
<comment type="caution">
    <text evidence="1">The sequence shown here is derived from an EMBL/GenBank/DDBJ whole genome shotgun (WGS) entry which is preliminary data.</text>
</comment>
<name>A0A934NMV4_9NOCA</name>
<dbReference type="EMBL" id="JAEMNV010000001">
    <property type="protein sequence ID" value="MBJ8338097.1"/>
    <property type="molecule type" value="Genomic_DNA"/>
</dbReference>
<evidence type="ECO:0000313" key="2">
    <source>
        <dbReference type="Proteomes" id="UP000655868"/>
    </source>
</evidence>
<protein>
    <submittedName>
        <fullName evidence="1">Uncharacterized protein</fullName>
    </submittedName>
</protein>
<dbReference type="AlphaFoldDB" id="A0A934NMV4"/>
<sequence>MFETKVDEALHVIRLRSGVSVEELAEVIGVMGDEAQSIVGKIRAAGHARSVRGSVIVTTAGLAADDAAVHRWRGRALRADLDLVEEFDRRFRAVNEIVKAALSEWQANRCEEVVGSFAARLRGAVDDLAFPSDGVGDVARLLDAYRQRLTKVVERAAGGDAAALSGIRTESFHSVWMELHAELIQLSGRVRTTADGY</sequence>
<accession>A0A934NMV4</accession>
<organism evidence="1 2">
    <name type="scientific">Antrihabitans stalagmiti</name>
    <dbReference type="NCBI Taxonomy" id="2799499"/>
    <lineage>
        <taxon>Bacteria</taxon>
        <taxon>Bacillati</taxon>
        <taxon>Actinomycetota</taxon>
        <taxon>Actinomycetes</taxon>
        <taxon>Mycobacteriales</taxon>
        <taxon>Nocardiaceae</taxon>
        <taxon>Antrihabitans</taxon>
    </lineage>
</organism>
<keyword evidence="2" id="KW-1185">Reference proteome</keyword>
<reference evidence="1" key="1">
    <citation type="submission" date="2020-12" db="EMBL/GenBank/DDBJ databases">
        <title>Antrihabitans popcorni sp. nov. and Antrihabitans auranticaus sp. nov., isolated from a larva cave.</title>
        <authorList>
            <person name="Lee S.D."/>
            <person name="Kim I.S."/>
        </authorList>
    </citation>
    <scope>NUCLEOTIDE SEQUENCE</scope>
    <source>
        <strain evidence="1">YC3-6</strain>
    </source>
</reference>
<dbReference type="Proteomes" id="UP000655868">
    <property type="component" value="Unassembled WGS sequence"/>
</dbReference>